<feature type="compositionally biased region" description="Basic and acidic residues" evidence="1">
    <location>
        <begin position="400"/>
        <end position="410"/>
    </location>
</feature>
<feature type="compositionally biased region" description="Basic and acidic residues" evidence="1">
    <location>
        <begin position="644"/>
        <end position="654"/>
    </location>
</feature>
<feature type="compositionally biased region" description="Low complexity" evidence="1">
    <location>
        <begin position="227"/>
        <end position="239"/>
    </location>
</feature>
<dbReference type="EMBL" id="CADCVS010000235">
    <property type="protein sequence ID" value="CAA9498216.1"/>
    <property type="molecule type" value="Genomic_DNA"/>
</dbReference>
<protein>
    <submittedName>
        <fullName evidence="2">Integral membrane protein</fullName>
    </submittedName>
</protein>
<accession>A0A6J4SGB5</accession>
<feature type="compositionally biased region" description="Basic and acidic residues" evidence="1">
    <location>
        <begin position="211"/>
        <end position="226"/>
    </location>
</feature>
<feature type="compositionally biased region" description="Basic residues" evidence="1">
    <location>
        <begin position="411"/>
        <end position="442"/>
    </location>
</feature>
<sequence>RPRRPRRRGRRARRRHPRRRQRLLRRRVGGGPRRGADHEGHRRVRLARRRRPRPARRARRLGGRPREARPGGRHAARRPGGGERHRLPPGARPGRARLARWPLDLRARPLRGGSGERRRGAAHPGAALERARRDRRRRRAGRRAGGHPGLRGPRASRDARLPDPLPALPVGLPRRDRGAAAARGRDGDDPRDLPLHAAHQRAGDGPLDLRAQPDHRPRAGPRDRLLAVRGVALPGGARAPARRPARRAAGDDGDRRAHRPVLRDHGGRGARVADRLPAALPLLHGDRRGARRARRGPRLAHPPARAARRPRAADQRAEPEALAAGGAPRRDPGARGLLVPPVADRPPPPGPGRRGQRAAADRPRPAVHPHRVHGRRPERAAGDAERPGGRRRAAHRVRREHHDADLDRRAGARGRARAGRGLRRAPGRPAGRHRRAGRRPGGRRVADRRPRPRTRARGPGEGARRGDPGPARALRRPRGRGDRRVRRPAELAGEPAAGRPRDPRGDDARHPLPDDRLGRAAAQDARDEPAHARGGLRPARPDLPGRPLRRPARLHEPGRARVHAAHPALRDRLRAVHGLRGLPAHAHQGGARRRGGRRRGGRSGPRAHWADRHRRRAAVLHRDRRVRDVGDHLHQGGRRGHRAGRPDRRDDRPRPARPVADGAARPLELVGAAAAGAAARPLGDLRAGRGAGM</sequence>
<feature type="compositionally biased region" description="Basic residues" evidence="1">
    <location>
        <begin position="41"/>
        <end position="63"/>
    </location>
</feature>
<dbReference type="AlphaFoldDB" id="A0A6J4SGB5"/>
<feature type="compositionally biased region" description="Basic residues" evidence="1">
    <location>
        <begin position="611"/>
        <end position="624"/>
    </location>
</feature>
<evidence type="ECO:0000256" key="1">
    <source>
        <dbReference type="SAM" id="MobiDB-lite"/>
    </source>
</evidence>
<feature type="compositionally biased region" description="Basic residues" evidence="1">
    <location>
        <begin position="365"/>
        <end position="374"/>
    </location>
</feature>
<feature type="compositionally biased region" description="Basic residues" evidence="1">
    <location>
        <begin position="389"/>
        <end position="399"/>
    </location>
</feature>
<feature type="compositionally biased region" description="Basic and acidic residues" evidence="1">
    <location>
        <begin position="625"/>
        <end position="634"/>
    </location>
</feature>
<feature type="compositionally biased region" description="Basic residues" evidence="1">
    <location>
        <begin position="1"/>
        <end position="28"/>
    </location>
</feature>
<feature type="region of interest" description="Disordered" evidence="1">
    <location>
        <begin position="1"/>
        <end position="566"/>
    </location>
</feature>
<feature type="compositionally biased region" description="Basic residues" evidence="1">
    <location>
        <begin position="133"/>
        <end position="145"/>
    </location>
</feature>
<evidence type="ECO:0000313" key="2">
    <source>
        <dbReference type="EMBL" id="CAA9498216.1"/>
    </source>
</evidence>
<feature type="compositionally biased region" description="Basic residues" evidence="1">
    <location>
        <begin position="289"/>
        <end position="298"/>
    </location>
</feature>
<feature type="compositionally biased region" description="Basic and acidic residues" evidence="1">
    <location>
        <begin position="173"/>
        <end position="194"/>
    </location>
</feature>
<feature type="compositionally biased region" description="Basic residues" evidence="1">
    <location>
        <begin position="590"/>
        <end position="601"/>
    </location>
</feature>
<feature type="non-terminal residue" evidence="2">
    <location>
        <position position="693"/>
    </location>
</feature>
<feature type="region of interest" description="Disordered" evidence="1">
    <location>
        <begin position="580"/>
        <end position="665"/>
    </location>
</feature>
<feature type="non-terminal residue" evidence="2">
    <location>
        <position position="1"/>
    </location>
</feature>
<feature type="compositionally biased region" description="Basic residues" evidence="1">
    <location>
        <begin position="473"/>
        <end position="486"/>
    </location>
</feature>
<feature type="compositionally biased region" description="Basic and acidic residues" evidence="1">
    <location>
        <begin position="248"/>
        <end position="274"/>
    </location>
</feature>
<feature type="compositionally biased region" description="Basic and acidic residues" evidence="1">
    <location>
        <begin position="499"/>
        <end position="531"/>
    </location>
</feature>
<organism evidence="2">
    <name type="scientific">uncultured Solirubrobacteraceae bacterium</name>
    <dbReference type="NCBI Taxonomy" id="1162706"/>
    <lineage>
        <taxon>Bacteria</taxon>
        <taxon>Bacillati</taxon>
        <taxon>Actinomycetota</taxon>
        <taxon>Thermoleophilia</taxon>
        <taxon>Solirubrobacterales</taxon>
        <taxon>Solirubrobacteraceae</taxon>
        <taxon>environmental samples</taxon>
    </lineage>
</organism>
<reference evidence="2" key="1">
    <citation type="submission" date="2020-02" db="EMBL/GenBank/DDBJ databases">
        <authorList>
            <person name="Meier V. D."/>
        </authorList>
    </citation>
    <scope>NUCLEOTIDE SEQUENCE</scope>
    <source>
        <strain evidence="2">AVDCRST_MAG30</strain>
    </source>
</reference>
<feature type="compositionally biased region" description="Basic and acidic residues" evidence="1">
    <location>
        <begin position="375"/>
        <end position="388"/>
    </location>
</feature>
<gene>
    <name evidence="2" type="ORF">AVDCRST_MAG30-1752</name>
</gene>
<name>A0A6J4SGB5_9ACTN</name>
<proteinExistence type="predicted"/>